<dbReference type="Proteomes" id="UP000494206">
    <property type="component" value="Unassembled WGS sequence"/>
</dbReference>
<gene>
    <name evidence="1" type="ORF">CBOVIS_LOCUS5180</name>
</gene>
<dbReference type="AlphaFoldDB" id="A0A8S1EP25"/>
<proteinExistence type="predicted"/>
<keyword evidence="2" id="KW-1185">Reference proteome</keyword>
<name>A0A8S1EP25_9PELO</name>
<comment type="caution">
    <text evidence="1">The sequence shown here is derived from an EMBL/GenBank/DDBJ whole genome shotgun (WGS) entry which is preliminary data.</text>
</comment>
<dbReference type="EMBL" id="CADEPM010000003">
    <property type="protein sequence ID" value="CAB3402582.1"/>
    <property type="molecule type" value="Genomic_DNA"/>
</dbReference>
<protein>
    <submittedName>
        <fullName evidence="1">Uncharacterized protein</fullName>
    </submittedName>
</protein>
<evidence type="ECO:0000313" key="2">
    <source>
        <dbReference type="Proteomes" id="UP000494206"/>
    </source>
</evidence>
<sequence length="121" mass="13808">MRSKVTEWLLMNGFSTLHRFEKCSDSELFVIPEAECQSCKHVKFGYKDLPTFLIEEASDSENVDETNEQKSCVIYPDSITSTGSFSTNRKRGFIARYYSSPCSCLRALARICVDCFVCCKK</sequence>
<evidence type="ECO:0000313" key="1">
    <source>
        <dbReference type="EMBL" id="CAB3402582.1"/>
    </source>
</evidence>
<accession>A0A8S1EP25</accession>
<dbReference type="OrthoDB" id="5842465at2759"/>
<organism evidence="1 2">
    <name type="scientific">Caenorhabditis bovis</name>
    <dbReference type="NCBI Taxonomy" id="2654633"/>
    <lineage>
        <taxon>Eukaryota</taxon>
        <taxon>Metazoa</taxon>
        <taxon>Ecdysozoa</taxon>
        <taxon>Nematoda</taxon>
        <taxon>Chromadorea</taxon>
        <taxon>Rhabditida</taxon>
        <taxon>Rhabditina</taxon>
        <taxon>Rhabditomorpha</taxon>
        <taxon>Rhabditoidea</taxon>
        <taxon>Rhabditidae</taxon>
        <taxon>Peloderinae</taxon>
        <taxon>Caenorhabditis</taxon>
    </lineage>
</organism>
<reference evidence="1 2" key="1">
    <citation type="submission" date="2020-04" db="EMBL/GenBank/DDBJ databases">
        <authorList>
            <person name="Laetsch R D."/>
            <person name="Stevens L."/>
            <person name="Kumar S."/>
            <person name="Blaxter L. M."/>
        </authorList>
    </citation>
    <scope>NUCLEOTIDE SEQUENCE [LARGE SCALE GENOMIC DNA]</scope>
</reference>